<comment type="caution">
    <text evidence="3">The sequence shown here is derived from an EMBL/GenBank/DDBJ whole genome shotgun (WGS) entry which is preliminary data.</text>
</comment>
<feature type="non-terminal residue" evidence="3">
    <location>
        <position position="1"/>
    </location>
</feature>
<keyword evidence="4" id="KW-1185">Reference proteome</keyword>
<protein>
    <submittedName>
        <fullName evidence="3">TetR family transcriptional regulator</fullName>
    </submittedName>
</protein>
<evidence type="ECO:0000313" key="4">
    <source>
        <dbReference type="Proteomes" id="UP000603234"/>
    </source>
</evidence>
<dbReference type="Gene3D" id="1.10.357.10">
    <property type="entry name" value="Tetracycline Repressor, domain 2"/>
    <property type="match status" value="1"/>
</dbReference>
<evidence type="ECO:0000259" key="2">
    <source>
        <dbReference type="Pfam" id="PF00440"/>
    </source>
</evidence>
<dbReference type="RefSeq" id="WP_186843218.1">
    <property type="nucleotide sequence ID" value="NZ_WJBC01000024.1"/>
</dbReference>
<name>A0ABR6WY90_9FIRM</name>
<feature type="domain" description="HTH tetR-type" evidence="2">
    <location>
        <begin position="1"/>
        <end position="34"/>
    </location>
</feature>
<sequence>GYKNTYMEEIADVCEITKPLITYYFKTKSNLARQVTDKYLADHKNNIALKLYTEYFKGGKTDLQVSTAVEIRLYDTLHLCDPNVLRFMKEHANENYEDAFPKDSVRLYTIHDRRYHLDIDRAADEISMIARSAMSSSLSVKLAYASGEFNCTLEECLDYLTRVHFVLMHIDKKRIDEIVAESKHVLQQVNFEIKPYFQVV</sequence>
<gene>
    <name evidence="3" type="ORF">GH808_12980</name>
</gene>
<dbReference type="InterPro" id="IPR009057">
    <property type="entry name" value="Homeodomain-like_sf"/>
</dbReference>
<dbReference type="InterPro" id="IPR001647">
    <property type="entry name" value="HTH_TetR"/>
</dbReference>
<proteinExistence type="predicted"/>
<reference evidence="3 4" key="1">
    <citation type="journal article" date="2020" name="mSystems">
        <title>Defining Genomic and Predicted Metabolic Features of the Acetobacterium Genus.</title>
        <authorList>
            <person name="Ross D.E."/>
            <person name="Marshall C.W."/>
            <person name="Gulliver D."/>
            <person name="May H.D."/>
            <person name="Norman R.S."/>
        </authorList>
    </citation>
    <scope>NUCLEOTIDE SEQUENCE [LARGE SCALE GENOMIC DNA]</scope>
    <source>
        <strain evidence="3 4">DSM 8238</strain>
    </source>
</reference>
<organism evidence="3 4">
    <name type="scientific">Acetobacterium fimetarium</name>
    <dbReference type="NCBI Taxonomy" id="52691"/>
    <lineage>
        <taxon>Bacteria</taxon>
        <taxon>Bacillati</taxon>
        <taxon>Bacillota</taxon>
        <taxon>Clostridia</taxon>
        <taxon>Eubacteriales</taxon>
        <taxon>Eubacteriaceae</taxon>
        <taxon>Acetobacterium</taxon>
    </lineage>
</organism>
<accession>A0ABR6WY90</accession>
<evidence type="ECO:0000313" key="3">
    <source>
        <dbReference type="EMBL" id="MBC3805330.1"/>
    </source>
</evidence>
<evidence type="ECO:0000256" key="1">
    <source>
        <dbReference type="ARBA" id="ARBA00023125"/>
    </source>
</evidence>
<dbReference type="EMBL" id="WJBC01000024">
    <property type="protein sequence ID" value="MBC3805330.1"/>
    <property type="molecule type" value="Genomic_DNA"/>
</dbReference>
<keyword evidence="1" id="KW-0238">DNA-binding</keyword>
<dbReference type="Pfam" id="PF00440">
    <property type="entry name" value="TetR_N"/>
    <property type="match status" value="1"/>
</dbReference>
<dbReference type="Proteomes" id="UP000603234">
    <property type="component" value="Unassembled WGS sequence"/>
</dbReference>
<dbReference type="SUPFAM" id="SSF46689">
    <property type="entry name" value="Homeodomain-like"/>
    <property type="match status" value="1"/>
</dbReference>